<accession>A0A0G4LP03</accession>
<feature type="non-terminal residue" evidence="1">
    <location>
        <position position="157"/>
    </location>
</feature>
<gene>
    <name evidence="1" type="ORF">BN1708_018051</name>
</gene>
<dbReference type="Proteomes" id="UP000044602">
    <property type="component" value="Unassembled WGS sequence"/>
</dbReference>
<evidence type="ECO:0000313" key="2">
    <source>
        <dbReference type="Proteomes" id="UP000044602"/>
    </source>
</evidence>
<dbReference type="PANTHER" id="PTHR38700">
    <property type="entry name" value="YALI0E22418P"/>
    <property type="match status" value="1"/>
</dbReference>
<feature type="non-terminal residue" evidence="1">
    <location>
        <position position="1"/>
    </location>
</feature>
<keyword evidence="2" id="KW-1185">Reference proteome</keyword>
<dbReference type="STRING" id="100787.A0A0G4LP03"/>
<dbReference type="Gene3D" id="2.30.29.30">
    <property type="entry name" value="Pleckstrin-homology domain (PH domain)/Phosphotyrosine-binding domain (PTB)"/>
    <property type="match status" value="1"/>
</dbReference>
<evidence type="ECO:0000313" key="1">
    <source>
        <dbReference type="EMBL" id="CRK23674.1"/>
    </source>
</evidence>
<sequence length="157" mass="17695">RQVVKAFEKREWNVKGTGFFRADNVSVFKVDLGDAAEVQKRDVQHSLLIIPGGAAEISSDLSIESVPRSHDAPPGFINFPMNLSHRPGRWNKRLITLLETGQVYSHKKPDAKLSDKDSTALCNLSDFDVYQVTDQDMLKRLKVPKKHVLAIKSQQKN</sequence>
<protein>
    <submittedName>
        <fullName evidence="1">Uncharacterized protein</fullName>
    </submittedName>
</protein>
<dbReference type="AlphaFoldDB" id="A0A0G4LP03"/>
<proteinExistence type="predicted"/>
<dbReference type="PANTHER" id="PTHR38700:SF1">
    <property type="entry name" value="PH DOMAIN-CONTAINING PROTEIN"/>
    <property type="match status" value="1"/>
</dbReference>
<dbReference type="InterPro" id="IPR011993">
    <property type="entry name" value="PH-like_dom_sf"/>
</dbReference>
<organism evidence="1 2">
    <name type="scientific">Verticillium longisporum</name>
    <name type="common">Verticillium dahliae var. longisporum</name>
    <dbReference type="NCBI Taxonomy" id="100787"/>
    <lineage>
        <taxon>Eukaryota</taxon>
        <taxon>Fungi</taxon>
        <taxon>Dikarya</taxon>
        <taxon>Ascomycota</taxon>
        <taxon>Pezizomycotina</taxon>
        <taxon>Sordariomycetes</taxon>
        <taxon>Hypocreomycetidae</taxon>
        <taxon>Glomerellales</taxon>
        <taxon>Plectosphaerellaceae</taxon>
        <taxon>Verticillium</taxon>
    </lineage>
</organism>
<name>A0A0G4LP03_VERLO</name>
<dbReference type="EMBL" id="CVQH01016069">
    <property type="protein sequence ID" value="CRK23674.1"/>
    <property type="molecule type" value="Genomic_DNA"/>
</dbReference>
<reference evidence="1 2" key="1">
    <citation type="submission" date="2015-05" db="EMBL/GenBank/DDBJ databases">
        <authorList>
            <person name="Wang D.B."/>
            <person name="Wang M."/>
        </authorList>
    </citation>
    <scope>NUCLEOTIDE SEQUENCE [LARGE SCALE GENOMIC DNA]</scope>
    <source>
        <strain evidence="1">VL1</strain>
    </source>
</reference>